<feature type="signal peptide" evidence="3">
    <location>
        <begin position="1"/>
        <end position="20"/>
    </location>
</feature>
<comment type="similarity">
    <text evidence="1">Belongs to the peptidase S1 family.</text>
</comment>
<comment type="caution">
    <text evidence="5">The sequence shown here is derived from an EMBL/GenBank/DDBJ whole genome shotgun (WGS) entry which is preliminary data.</text>
</comment>
<dbReference type="SMART" id="SM00020">
    <property type="entry name" value="Tryp_SPc"/>
    <property type="match status" value="1"/>
</dbReference>
<dbReference type="RefSeq" id="WP_144747525.1">
    <property type="nucleotide sequence ID" value="NZ_VMNW02000030.1"/>
</dbReference>
<dbReference type="InterPro" id="IPR043504">
    <property type="entry name" value="Peptidase_S1_PA_chymotrypsin"/>
</dbReference>
<dbReference type="PRINTS" id="PR00722">
    <property type="entry name" value="CHYMOTRYPSIN"/>
</dbReference>
<evidence type="ECO:0000313" key="5">
    <source>
        <dbReference type="EMBL" id="KAA9159306.1"/>
    </source>
</evidence>
<dbReference type="SUPFAM" id="SSF50494">
    <property type="entry name" value="Trypsin-like serine proteases"/>
    <property type="match status" value="1"/>
</dbReference>
<evidence type="ECO:0000259" key="4">
    <source>
        <dbReference type="PROSITE" id="PS50240"/>
    </source>
</evidence>
<dbReference type="PANTHER" id="PTHR24276:SF98">
    <property type="entry name" value="FI18310P1-RELATED"/>
    <property type="match status" value="1"/>
</dbReference>
<gene>
    <name evidence="5" type="ORF">FPZ12_020610</name>
</gene>
<dbReference type="PROSITE" id="PS50240">
    <property type="entry name" value="TRYPSIN_DOM"/>
    <property type="match status" value="1"/>
</dbReference>
<keyword evidence="3" id="KW-0732">Signal</keyword>
<dbReference type="InterPro" id="IPR050430">
    <property type="entry name" value="Peptidase_S1"/>
</dbReference>
<evidence type="ECO:0000256" key="1">
    <source>
        <dbReference type="ARBA" id="ARBA00007664"/>
    </source>
</evidence>
<feature type="domain" description="Peptidase S1" evidence="4">
    <location>
        <begin position="34"/>
        <end position="254"/>
    </location>
</feature>
<protein>
    <submittedName>
        <fullName evidence="5">Trypsin-like serine protease</fullName>
    </submittedName>
</protein>
<dbReference type="PANTHER" id="PTHR24276">
    <property type="entry name" value="POLYSERASE-RELATED"/>
    <property type="match status" value="1"/>
</dbReference>
<dbReference type="Gene3D" id="2.40.10.10">
    <property type="entry name" value="Trypsin-like serine proteases"/>
    <property type="match status" value="1"/>
</dbReference>
<sequence length="255" mass="26170">MRKVTLAGMVTAVIAGAAGAATMLSTGSGPASAVADGADAGPAQFPYAVKITATDIPKPDGSTYDSACSASLISPEWIVTAGHCFHDVDKNPVSGPPQYKTTATIGASDLSSPKAVTVDVVDVRQSSVNDIALAKLSKPVTGVKTLQLATKPPKKGDQLTLAGWGATNETHPVPSTQLRYGKVDVSSTTDTTVLVHGSWPHPDMSACTYDSGAPYFSGNTLVSVESTGPGCPHTGDETTSRVDIQTDWIKQEIGG</sequence>
<dbReference type="PROSITE" id="PS00134">
    <property type="entry name" value="TRYPSIN_HIS"/>
    <property type="match status" value="1"/>
</dbReference>
<dbReference type="OrthoDB" id="9815928at2"/>
<name>A0A5N0V2G7_9PSEU</name>
<keyword evidence="2" id="KW-1015">Disulfide bond</keyword>
<dbReference type="GO" id="GO:0006508">
    <property type="term" value="P:proteolysis"/>
    <property type="evidence" value="ECO:0007669"/>
    <property type="project" value="UniProtKB-KW"/>
</dbReference>
<organism evidence="5 6">
    <name type="scientific">Amycolatopsis acidicola</name>
    <dbReference type="NCBI Taxonomy" id="2596893"/>
    <lineage>
        <taxon>Bacteria</taxon>
        <taxon>Bacillati</taxon>
        <taxon>Actinomycetota</taxon>
        <taxon>Actinomycetes</taxon>
        <taxon>Pseudonocardiales</taxon>
        <taxon>Pseudonocardiaceae</taxon>
        <taxon>Amycolatopsis</taxon>
    </lineage>
</organism>
<dbReference type="InterPro" id="IPR001254">
    <property type="entry name" value="Trypsin_dom"/>
</dbReference>
<dbReference type="InterPro" id="IPR009003">
    <property type="entry name" value="Peptidase_S1_PA"/>
</dbReference>
<dbReference type="InterPro" id="IPR001314">
    <property type="entry name" value="Peptidase_S1A"/>
</dbReference>
<evidence type="ECO:0000313" key="6">
    <source>
        <dbReference type="Proteomes" id="UP000319769"/>
    </source>
</evidence>
<dbReference type="Proteomes" id="UP000319769">
    <property type="component" value="Unassembled WGS sequence"/>
</dbReference>
<accession>A0A5N0V2G7</accession>
<reference evidence="5" key="1">
    <citation type="submission" date="2019-09" db="EMBL/GenBank/DDBJ databases">
        <authorList>
            <person name="Teo W.F.A."/>
            <person name="Duangmal K."/>
        </authorList>
    </citation>
    <scope>NUCLEOTIDE SEQUENCE [LARGE SCALE GENOMIC DNA]</scope>
    <source>
        <strain evidence="5">K81G1</strain>
    </source>
</reference>
<feature type="chain" id="PRO_5039193624" evidence="3">
    <location>
        <begin position="21"/>
        <end position="255"/>
    </location>
</feature>
<dbReference type="InterPro" id="IPR018114">
    <property type="entry name" value="TRYPSIN_HIS"/>
</dbReference>
<evidence type="ECO:0000256" key="3">
    <source>
        <dbReference type="SAM" id="SignalP"/>
    </source>
</evidence>
<dbReference type="Pfam" id="PF00089">
    <property type="entry name" value="Trypsin"/>
    <property type="match status" value="1"/>
</dbReference>
<dbReference type="EMBL" id="VMNW02000030">
    <property type="protein sequence ID" value="KAA9159306.1"/>
    <property type="molecule type" value="Genomic_DNA"/>
</dbReference>
<dbReference type="GO" id="GO:0004252">
    <property type="term" value="F:serine-type endopeptidase activity"/>
    <property type="evidence" value="ECO:0007669"/>
    <property type="project" value="InterPro"/>
</dbReference>
<proteinExistence type="inferred from homology"/>
<dbReference type="AlphaFoldDB" id="A0A5N0V2G7"/>
<keyword evidence="6" id="KW-1185">Reference proteome</keyword>
<evidence type="ECO:0000256" key="2">
    <source>
        <dbReference type="ARBA" id="ARBA00023157"/>
    </source>
</evidence>